<dbReference type="SUPFAM" id="SSF52980">
    <property type="entry name" value="Restriction endonuclease-like"/>
    <property type="match status" value="1"/>
</dbReference>
<dbReference type="PANTHER" id="PTHR34107:SF2">
    <property type="entry name" value="SLL0888 PROTEIN"/>
    <property type="match status" value="1"/>
</dbReference>
<dbReference type="InterPro" id="IPR012296">
    <property type="entry name" value="Nuclease_put_TT1808"/>
</dbReference>
<dbReference type="PANTHER" id="PTHR34107">
    <property type="entry name" value="SLL0198 PROTEIN-RELATED"/>
    <property type="match status" value="1"/>
</dbReference>
<dbReference type="InterPro" id="IPR008538">
    <property type="entry name" value="Uma2"/>
</dbReference>
<sequence>MTITSKRWTLEEYLNYDDGTDTRYELVAGELVAMPPESPKNVQIALFLLSQLLKFVPLNRLSNKAEIVVSGYRATTRIPDLIVLTEELATALQGATRSTITLDMPPPALVVEVVSPGKVNEDRDYRYKRSEYAARGIFEYWIVNPQTNRVSVLILVEGLYEETVYEGNMAIASSTFPELRLTVQQIITAGAQ</sequence>
<keyword evidence="2" id="KW-0378">Hydrolase</keyword>
<dbReference type="RefSeq" id="WP_190825020.1">
    <property type="nucleotide sequence ID" value="NZ_CAWPPI010000009.1"/>
</dbReference>
<organism evidence="2 3">
    <name type="scientific">Iningainema tapete BLCC-T55</name>
    <dbReference type="NCBI Taxonomy" id="2748662"/>
    <lineage>
        <taxon>Bacteria</taxon>
        <taxon>Bacillati</taxon>
        <taxon>Cyanobacteriota</taxon>
        <taxon>Cyanophyceae</taxon>
        <taxon>Nostocales</taxon>
        <taxon>Scytonemataceae</taxon>
        <taxon>Iningainema tapete</taxon>
    </lineage>
</organism>
<dbReference type="InterPro" id="IPR011335">
    <property type="entry name" value="Restrct_endonuc-II-like"/>
</dbReference>
<protein>
    <submittedName>
        <fullName evidence="2">Uma2 family endonuclease</fullName>
    </submittedName>
</protein>
<dbReference type="EMBL" id="JACXAE010000009">
    <property type="protein sequence ID" value="MBD2770719.1"/>
    <property type="molecule type" value="Genomic_DNA"/>
</dbReference>
<name>A0A8J6XFR5_9CYAN</name>
<dbReference type="GO" id="GO:0004519">
    <property type="term" value="F:endonuclease activity"/>
    <property type="evidence" value="ECO:0007669"/>
    <property type="project" value="UniProtKB-KW"/>
</dbReference>
<gene>
    <name evidence="2" type="ORF">ICL16_00915</name>
</gene>
<dbReference type="CDD" id="cd06260">
    <property type="entry name" value="DUF820-like"/>
    <property type="match status" value="1"/>
</dbReference>
<evidence type="ECO:0000259" key="1">
    <source>
        <dbReference type="Pfam" id="PF05685"/>
    </source>
</evidence>
<comment type="caution">
    <text evidence="2">The sequence shown here is derived from an EMBL/GenBank/DDBJ whole genome shotgun (WGS) entry which is preliminary data.</text>
</comment>
<keyword evidence="2" id="KW-0255">Endonuclease</keyword>
<keyword evidence="3" id="KW-1185">Reference proteome</keyword>
<feature type="domain" description="Putative restriction endonuclease" evidence="1">
    <location>
        <begin position="10"/>
        <end position="184"/>
    </location>
</feature>
<dbReference type="AlphaFoldDB" id="A0A8J6XFR5"/>
<evidence type="ECO:0000313" key="3">
    <source>
        <dbReference type="Proteomes" id="UP000629098"/>
    </source>
</evidence>
<keyword evidence="2" id="KW-0540">Nuclease</keyword>
<dbReference type="Pfam" id="PF05685">
    <property type="entry name" value="Uma2"/>
    <property type="match status" value="1"/>
</dbReference>
<evidence type="ECO:0000313" key="2">
    <source>
        <dbReference type="EMBL" id="MBD2770719.1"/>
    </source>
</evidence>
<dbReference type="Proteomes" id="UP000629098">
    <property type="component" value="Unassembled WGS sequence"/>
</dbReference>
<reference evidence="2" key="1">
    <citation type="submission" date="2020-09" db="EMBL/GenBank/DDBJ databases">
        <title>Iningainema tapete sp. nov. (Scytonemataceae, Cyanobacteria) from greenhouses in central Florida (USA) produces two types of nodularin with biosynthetic potential for microcystin-LR and anabaenopeptins.</title>
        <authorList>
            <person name="Berthold D.E."/>
            <person name="Lefler F.W."/>
            <person name="Huang I.-S."/>
            <person name="Abdulla H."/>
            <person name="Zimba P.V."/>
            <person name="Laughinghouse H.D. IV."/>
        </authorList>
    </citation>
    <scope>NUCLEOTIDE SEQUENCE</scope>
    <source>
        <strain evidence="2">BLCCT55</strain>
    </source>
</reference>
<proteinExistence type="predicted"/>
<dbReference type="Gene3D" id="3.90.1570.10">
    <property type="entry name" value="tt1808, chain A"/>
    <property type="match status" value="1"/>
</dbReference>
<accession>A0A8J6XFR5</accession>